<organism evidence="11 12">
    <name type="scientific">Petromyzon marinus</name>
    <name type="common">Sea lamprey</name>
    <dbReference type="NCBI Taxonomy" id="7757"/>
    <lineage>
        <taxon>Eukaryota</taxon>
        <taxon>Metazoa</taxon>
        <taxon>Chordata</taxon>
        <taxon>Craniata</taxon>
        <taxon>Vertebrata</taxon>
        <taxon>Cyclostomata</taxon>
        <taxon>Hyperoartia</taxon>
        <taxon>Petromyzontiformes</taxon>
        <taxon>Petromyzontidae</taxon>
        <taxon>Petromyzon</taxon>
    </lineage>
</organism>
<feature type="transmembrane region" description="Helical" evidence="8">
    <location>
        <begin position="923"/>
        <end position="943"/>
    </location>
</feature>
<sequence>MRIMFLCPVDPLGFPLTIPPLLAQIDRSELVASIAGGSFRTAQWAQPLQLDGSASHDPDEASPHHGLSFAWLCSRKISELDATAAAAIDASAGVASNPCRVASSPAPLPWAYSTSPTLDIAARLLMADAVYHFLLVVRKEGRAEVASARQAVRLTSASTVPVVELMCILNCGPAVNPSERLVLSGRCHDCNQTPERRLGYEWSLMWVAASAGGGDDTTTTATEVLVDWDKHSLTGCHRSFLSLNPHAFADYMSLPGQLLLQLNTTSANAGRSSIHRWAFAVNPIPSGGSCEVRPTEGTALVTWFQVACKDFQNHHQPLRYKVFSCLGIPLMSVCDRTIIYSGYSPWSPPFLLPGGTQVLCIEVWNAVDAYTTLFLNVSVSKQPDTSITILDLQSMVLGNYSKLGMMLKGGDTSAAAYLIDLVASELNNVASDMDDAQQTALHARLLDGLEDVPLNNRDDILLVSAALQKATMGIGNLGAGQSLELLKKTVTRLSKVNSAIHSPLSGFDELEAIGIERVSMAVLGALTSVLNASSSTFKAAPQNQSAMLLNVVVPAIAMMAELGATVLVRKVNGEASTVLEAHGLRLSVRKAEMWDMESGDQANIDCTACLMHSFVSNTTTPWLGPNAVVSTMLLEFETSPLPSFGPDTNFGSSVMAFAVTTVDTDLKTVELHTKSVDLVVRRRQVGDKALPVHFYPDENARTGSSAEFVFNVNITSVGRGTLTFLKFSIRDSGLSIGIMVNINAVASRDVHAILDEIPFPKCQGSATAAECSRHRLLPTKPWLLSHRTASPHLIKLPTWILKNASGSDSMGKAVATSYRIFVRLEPTQQVENPGNIGVNVTLFQASCLDYQSDARVWDELACKLGPLTTGDKLHCQCGPSHGGFACIALGLMLRTMATRLFIIPDMVDLRKVLVLIRSIAHSFITVVTMSAVLVFFGFTFCWVRRKQRCEDQRNLADSSGIQSIFVTLDDKEESDSFFYILTIFTGSRLTSGTTSDVYLMLVGSNGCSKTHHVSAHGRRLMKTASVDVLLFTAKQDLGELCYLRAWVIHQGNSPSWYLSRVKVECPLSGRCWFFLCRRWLSGSDLDHIFPVSDLGDTASFWTVLSIQFAVKMCEHHLWLSVFHPTPIGKSFTRTKRLGCCVCLQLFDMLTSIMLFRLSHQALQNAHSLVVRLLQSLTIVVESALIGLPLQFIVVKAFHNGDVEAEAAATACSCTTLYLPLQPQHSIRSIRQQPELSSSSRAQKWKERLCHGCFLESIQNDDIASQISSGILSHHLRNARGTSQLSLPNGPKLKGCVLPEAYFDKILGGIEVFEESTIPRGINFHVHQTSTTDATLNVVDTSSHAASSNAAIIVNSNVDQFEVDKEADNNNKTASDEKADDDTEFDNYSTKEVAFYRSLSPKCRAVLSCLRAFLGWVVVSTVSFISIFFIILYGFQYGQVISLHWLFATVYSILQSVALVQPARILLFTAIHAYRRRTCGDLNWGPTTTTSDCKTAQRIFDNVQQW</sequence>
<dbReference type="InterPro" id="IPR001024">
    <property type="entry name" value="PLAT/LH2_dom"/>
</dbReference>
<evidence type="ECO:0000259" key="9">
    <source>
        <dbReference type="PROSITE" id="PS50095"/>
    </source>
</evidence>
<evidence type="ECO:0000256" key="1">
    <source>
        <dbReference type="ARBA" id="ARBA00004141"/>
    </source>
</evidence>
<proteinExistence type="inferred from homology"/>
<dbReference type="InterPro" id="IPR002859">
    <property type="entry name" value="PKD/REJ-like"/>
</dbReference>
<evidence type="ECO:0000256" key="6">
    <source>
        <dbReference type="ARBA" id="ARBA00023136"/>
    </source>
</evidence>
<evidence type="ECO:0000256" key="3">
    <source>
        <dbReference type="ARBA" id="ARBA00022692"/>
    </source>
</evidence>
<dbReference type="GO" id="GO:0006816">
    <property type="term" value="P:calcium ion transport"/>
    <property type="evidence" value="ECO:0007669"/>
    <property type="project" value="TreeGrafter"/>
</dbReference>
<comment type="caution">
    <text evidence="7">Lacks conserved residue(s) required for the propagation of feature annotation.</text>
</comment>
<evidence type="ECO:0000256" key="2">
    <source>
        <dbReference type="ARBA" id="ARBA00007200"/>
    </source>
</evidence>
<dbReference type="GO" id="GO:0005261">
    <property type="term" value="F:monoatomic cation channel activity"/>
    <property type="evidence" value="ECO:0007669"/>
    <property type="project" value="TreeGrafter"/>
</dbReference>
<protein>
    <submittedName>
        <fullName evidence="12">Polycystic kidney disease and receptor for egg jelly-related protein-like</fullName>
    </submittedName>
</protein>
<dbReference type="SUPFAM" id="SSF49723">
    <property type="entry name" value="Lipase/lipooxygenase domain (PLAT/LH2 domain)"/>
    <property type="match status" value="1"/>
</dbReference>
<dbReference type="Pfam" id="PF01477">
    <property type="entry name" value="PLAT"/>
    <property type="match status" value="1"/>
</dbReference>
<dbReference type="Gene3D" id="2.60.60.20">
    <property type="entry name" value="PLAT/LH2 domain"/>
    <property type="match status" value="1"/>
</dbReference>
<evidence type="ECO:0000313" key="11">
    <source>
        <dbReference type="Proteomes" id="UP001318040"/>
    </source>
</evidence>
<dbReference type="PANTHER" id="PTHR46730">
    <property type="entry name" value="POLYCYSTIN-1"/>
    <property type="match status" value="1"/>
</dbReference>
<feature type="transmembrane region" description="Helical" evidence="8">
    <location>
        <begin position="1411"/>
        <end position="1432"/>
    </location>
</feature>
<dbReference type="SMART" id="SM00308">
    <property type="entry name" value="LH2"/>
    <property type="match status" value="1"/>
</dbReference>
<accession>A0AAJ7XD91</accession>
<name>A0AAJ7XD91_PETMA</name>
<evidence type="ECO:0000313" key="12">
    <source>
        <dbReference type="RefSeq" id="XP_032830166.1"/>
    </source>
</evidence>
<dbReference type="RefSeq" id="XP_032830166.1">
    <property type="nucleotide sequence ID" value="XM_032974275.1"/>
</dbReference>
<dbReference type="PROSITE" id="PS51111">
    <property type="entry name" value="REJ"/>
    <property type="match status" value="1"/>
</dbReference>
<keyword evidence="6 8" id="KW-0472">Membrane</keyword>
<dbReference type="Pfam" id="PF02010">
    <property type="entry name" value="REJ"/>
    <property type="match status" value="1"/>
</dbReference>
<reference evidence="12" key="1">
    <citation type="submission" date="2025-08" db="UniProtKB">
        <authorList>
            <consortium name="RefSeq"/>
        </authorList>
    </citation>
    <scope>IDENTIFICATION</scope>
    <source>
        <tissue evidence="12">Sperm</tissue>
    </source>
</reference>
<dbReference type="Proteomes" id="UP001318040">
    <property type="component" value="Chromosome 53"/>
</dbReference>
<comment type="subcellular location">
    <subcellularLocation>
        <location evidence="1">Membrane</location>
        <topology evidence="1">Multi-pass membrane protein</topology>
    </subcellularLocation>
</comment>
<dbReference type="InterPro" id="IPR014010">
    <property type="entry name" value="REJ_dom"/>
</dbReference>
<dbReference type="InterPro" id="IPR036392">
    <property type="entry name" value="PLAT/LH2_dom_sf"/>
</dbReference>
<gene>
    <name evidence="12" type="primary">LOC116953944</name>
</gene>
<keyword evidence="4" id="KW-0677">Repeat</keyword>
<dbReference type="PANTHER" id="PTHR46730:SF1">
    <property type="entry name" value="PLAT DOMAIN-CONTAINING PROTEIN"/>
    <property type="match status" value="1"/>
</dbReference>
<evidence type="ECO:0000256" key="4">
    <source>
        <dbReference type="ARBA" id="ARBA00022737"/>
    </source>
</evidence>
<keyword evidence="3 8" id="KW-0812">Transmembrane</keyword>
<evidence type="ECO:0000259" key="10">
    <source>
        <dbReference type="PROSITE" id="PS51111"/>
    </source>
</evidence>
<dbReference type="GO" id="GO:0005886">
    <property type="term" value="C:plasma membrane"/>
    <property type="evidence" value="ECO:0007669"/>
    <property type="project" value="TreeGrafter"/>
</dbReference>
<keyword evidence="5 8" id="KW-1133">Transmembrane helix</keyword>
<evidence type="ECO:0000256" key="8">
    <source>
        <dbReference type="SAM" id="Phobius"/>
    </source>
</evidence>
<dbReference type="PROSITE" id="PS50095">
    <property type="entry name" value="PLAT"/>
    <property type="match status" value="1"/>
</dbReference>
<keyword evidence="11" id="KW-1185">Reference proteome</keyword>
<comment type="similarity">
    <text evidence="2">Belongs to the polycystin family.</text>
</comment>
<feature type="domain" description="PLAT" evidence="9">
    <location>
        <begin position="977"/>
        <end position="1094"/>
    </location>
</feature>
<dbReference type="KEGG" id="pmrn:116953944"/>
<evidence type="ECO:0000256" key="7">
    <source>
        <dbReference type="PROSITE-ProRule" id="PRU00152"/>
    </source>
</evidence>
<feature type="transmembrane region" description="Helical" evidence="8">
    <location>
        <begin position="1444"/>
        <end position="1466"/>
    </location>
</feature>
<feature type="domain" description="REJ" evidence="10">
    <location>
        <begin position="1"/>
        <end position="355"/>
    </location>
</feature>
<evidence type="ECO:0000256" key="5">
    <source>
        <dbReference type="ARBA" id="ARBA00022989"/>
    </source>
</evidence>